<comment type="pathway">
    <text evidence="10">Lipid metabolism; fatty acid biosynthesis.</text>
</comment>
<dbReference type="Pfam" id="PF08545">
    <property type="entry name" value="ACP_syn_III"/>
    <property type="match status" value="1"/>
</dbReference>
<feature type="active site" evidence="10">
    <location>
        <position position="262"/>
    </location>
</feature>
<dbReference type="InterPro" id="IPR013751">
    <property type="entry name" value="ACP_syn_III_N"/>
</dbReference>
<dbReference type="GO" id="GO:0004315">
    <property type="term" value="F:3-oxoacyl-[acyl-carrier-protein] synthase activity"/>
    <property type="evidence" value="ECO:0007669"/>
    <property type="project" value="InterPro"/>
</dbReference>
<feature type="domain" description="Beta-ketoacyl-[acyl-carrier-protein] synthase III N-terminal" evidence="12">
    <location>
        <begin position="115"/>
        <end position="195"/>
    </location>
</feature>
<feature type="region of interest" description="ACP-binding" evidence="10">
    <location>
        <begin position="263"/>
        <end position="267"/>
    </location>
</feature>
<dbReference type="GO" id="GO:0033818">
    <property type="term" value="F:beta-ketoacyl-acyl-carrier-protein synthase III activity"/>
    <property type="evidence" value="ECO:0007669"/>
    <property type="project" value="UniProtKB-UniRule"/>
</dbReference>
<keyword evidence="9 10" id="KW-0012">Acyltransferase</keyword>
<evidence type="ECO:0000256" key="6">
    <source>
        <dbReference type="ARBA" id="ARBA00023098"/>
    </source>
</evidence>
<dbReference type="AlphaFoldDB" id="A0A921DQD4"/>
<evidence type="ECO:0000313" key="13">
    <source>
        <dbReference type="EMBL" id="HJD96395.1"/>
    </source>
</evidence>
<evidence type="ECO:0000259" key="12">
    <source>
        <dbReference type="Pfam" id="PF08545"/>
    </source>
</evidence>
<accession>A0A921DQD4</accession>
<dbReference type="PANTHER" id="PTHR34069">
    <property type="entry name" value="3-OXOACYL-[ACYL-CARRIER-PROTEIN] SYNTHASE 3"/>
    <property type="match status" value="1"/>
</dbReference>
<reference evidence="13" key="1">
    <citation type="journal article" date="2021" name="PeerJ">
        <title>Extensive microbial diversity within the chicken gut microbiome revealed by metagenomics and culture.</title>
        <authorList>
            <person name="Gilroy R."/>
            <person name="Ravi A."/>
            <person name="Getino M."/>
            <person name="Pursley I."/>
            <person name="Horton D.L."/>
            <person name="Alikhan N.F."/>
            <person name="Baker D."/>
            <person name="Gharbi K."/>
            <person name="Hall N."/>
            <person name="Watson M."/>
            <person name="Adriaenssens E.M."/>
            <person name="Foster-Nyarko E."/>
            <person name="Jarju S."/>
            <person name="Secka A."/>
            <person name="Antonio M."/>
            <person name="Oren A."/>
            <person name="Chaudhuri R.R."/>
            <person name="La Ragione R."/>
            <person name="Hildebrand F."/>
            <person name="Pallen M.J."/>
        </authorList>
    </citation>
    <scope>NUCLEOTIDE SEQUENCE</scope>
    <source>
        <strain evidence="13">ChiGjej2B2-19336</strain>
    </source>
</reference>
<dbReference type="GO" id="GO:0005737">
    <property type="term" value="C:cytoplasm"/>
    <property type="evidence" value="ECO:0007669"/>
    <property type="project" value="UniProtKB-SubCell"/>
</dbReference>
<proteinExistence type="inferred from homology"/>
<comment type="subunit">
    <text evidence="10">Homodimer.</text>
</comment>
<keyword evidence="7 10" id="KW-0275">Fatty acid biosynthesis</keyword>
<evidence type="ECO:0000256" key="3">
    <source>
        <dbReference type="ARBA" id="ARBA00022516"/>
    </source>
</evidence>
<reference evidence="13" key="2">
    <citation type="submission" date="2021-09" db="EMBL/GenBank/DDBJ databases">
        <authorList>
            <person name="Gilroy R."/>
        </authorList>
    </citation>
    <scope>NUCLEOTIDE SEQUENCE</scope>
    <source>
        <strain evidence="13">ChiGjej2B2-19336</strain>
    </source>
</reference>
<keyword evidence="8 10" id="KW-0511">Multifunctional enzyme</keyword>
<dbReference type="Gene3D" id="3.40.47.10">
    <property type="match status" value="1"/>
</dbReference>
<dbReference type="NCBIfam" id="TIGR00747">
    <property type="entry name" value="fabH"/>
    <property type="match status" value="1"/>
</dbReference>
<dbReference type="Pfam" id="PF08541">
    <property type="entry name" value="ACP_syn_III_C"/>
    <property type="match status" value="1"/>
</dbReference>
<comment type="function">
    <text evidence="10">Catalyzes the condensation reaction of fatty acid synthesis by the addition to an acyl acceptor of two carbons from malonyl-ACP. Catalyzes the first condensation reaction which initiates fatty acid synthesis and may therefore play a role in governing the total rate of fatty acid production. Possesses both acetoacetyl-ACP synthase and acetyl transacylase activities. Its substrate specificity determines the biosynthesis of branched-chain and/or straight-chain of fatty acids.</text>
</comment>
<dbReference type="Proteomes" id="UP000698963">
    <property type="component" value="Unassembled WGS sequence"/>
</dbReference>
<dbReference type="SUPFAM" id="SSF53901">
    <property type="entry name" value="Thiolase-like"/>
    <property type="match status" value="1"/>
</dbReference>
<evidence type="ECO:0000256" key="9">
    <source>
        <dbReference type="ARBA" id="ARBA00023315"/>
    </source>
</evidence>
<feature type="active site" evidence="10">
    <location>
        <position position="292"/>
    </location>
</feature>
<dbReference type="GO" id="GO:0044550">
    <property type="term" value="P:secondary metabolite biosynthetic process"/>
    <property type="evidence" value="ECO:0007669"/>
    <property type="project" value="TreeGrafter"/>
</dbReference>
<evidence type="ECO:0000256" key="1">
    <source>
        <dbReference type="ARBA" id="ARBA00008642"/>
    </source>
</evidence>
<keyword evidence="5 10" id="KW-0276">Fatty acid metabolism</keyword>
<evidence type="ECO:0000256" key="5">
    <source>
        <dbReference type="ARBA" id="ARBA00022832"/>
    </source>
</evidence>
<evidence type="ECO:0000313" key="14">
    <source>
        <dbReference type="Proteomes" id="UP000698963"/>
    </source>
</evidence>
<dbReference type="RefSeq" id="WP_304120683.1">
    <property type="nucleotide sequence ID" value="NZ_DYZA01000034.1"/>
</dbReference>
<evidence type="ECO:0000256" key="8">
    <source>
        <dbReference type="ARBA" id="ARBA00023268"/>
    </source>
</evidence>
<keyword evidence="6 10" id="KW-0443">Lipid metabolism</keyword>
<dbReference type="HAMAP" id="MF_01815">
    <property type="entry name" value="FabH"/>
    <property type="match status" value="1"/>
</dbReference>
<sequence>MNHPCYICGLGSAIPPRVMTNHDLEKLVETSDDWITTRTGIKERHILADGVNPSDCGVEAARIALEEAGVSLEEITHIFVATCTPDYLCPSTACVIAGKLGLSSLEGRKGDVMCLDFNAACTGFVYGLELARSILHIHDDAVVLLVATEGLSRRTNFTDRTTCVLFGDAAGAVVLRANDKNALWQLCDVVCSSDGSLHDLIQIGGGSACNIKEGDSVGADWFISMQGMAVFKYAVRSMAEESLRILARNGMTLGDLDLFIPHQANLRIIKAVGERLGLDEERVFANVQLYGNTSAATLPVAMEDARRAQKLKPGMKVLLTSFGGGMTWGSALLV</sequence>
<dbReference type="GO" id="GO:0006633">
    <property type="term" value="P:fatty acid biosynthetic process"/>
    <property type="evidence" value="ECO:0007669"/>
    <property type="project" value="UniProtKB-UniRule"/>
</dbReference>
<dbReference type="PANTHER" id="PTHR34069:SF2">
    <property type="entry name" value="BETA-KETOACYL-[ACYL-CARRIER-PROTEIN] SYNTHASE III"/>
    <property type="match status" value="1"/>
</dbReference>
<evidence type="ECO:0000256" key="2">
    <source>
        <dbReference type="ARBA" id="ARBA00022490"/>
    </source>
</evidence>
<dbReference type="InterPro" id="IPR016039">
    <property type="entry name" value="Thiolase-like"/>
</dbReference>
<dbReference type="InterPro" id="IPR013747">
    <property type="entry name" value="ACP_syn_III_C"/>
</dbReference>
<evidence type="ECO:0000259" key="11">
    <source>
        <dbReference type="Pfam" id="PF08541"/>
    </source>
</evidence>
<protein>
    <recommendedName>
        <fullName evidence="10">Beta-ketoacyl-[acyl-carrier-protein] synthase III</fullName>
        <shortName evidence="10">Beta-ketoacyl-ACP synthase III</shortName>
        <shortName evidence="10">KAS III</shortName>
        <ecNumber evidence="10">2.3.1.180</ecNumber>
    </recommendedName>
    <alternativeName>
        <fullName evidence="10">3-oxoacyl-[acyl-carrier-protein] synthase 3</fullName>
    </alternativeName>
    <alternativeName>
        <fullName evidence="10">3-oxoacyl-[acyl-carrier-protein] synthase III</fullName>
    </alternativeName>
</protein>
<keyword evidence="4 10" id="KW-0808">Transferase</keyword>
<feature type="domain" description="Beta-ketoacyl-[acyl-carrier-protein] synthase III C-terminal" evidence="11">
    <location>
        <begin position="246"/>
        <end position="333"/>
    </location>
</feature>
<comment type="subcellular location">
    <subcellularLocation>
        <location evidence="10">Cytoplasm</location>
    </subcellularLocation>
</comment>
<dbReference type="NCBIfam" id="NF006829">
    <property type="entry name" value="PRK09352.1"/>
    <property type="match status" value="1"/>
</dbReference>
<evidence type="ECO:0000256" key="7">
    <source>
        <dbReference type="ARBA" id="ARBA00023160"/>
    </source>
</evidence>
<name>A0A921DQD4_9BACT</name>
<comment type="catalytic activity">
    <reaction evidence="10">
        <text>malonyl-[ACP] + acetyl-CoA + H(+) = 3-oxobutanoyl-[ACP] + CO2 + CoA</text>
        <dbReference type="Rhea" id="RHEA:12080"/>
        <dbReference type="Rhea" id="RHEA-COMP:9623"/>
        <dbReference type="Rhea" id="RHEA-COMP:9625"/>
        <dbReference type="ChEBI" id="CHEBI:15378"/>
        <dbReference type="ChEBI" id="CHEBI:16526"/>
        <dbReference type="ChEBI" id="CHEBI:57287"/>
        <dbReference type="ChEBI" id="CHEBI:57288"/>
        <dbReference type="ChEBI" id="CHEBI:78449"/>
        <dbReference type="ChEBI" id="CHEBI:78450"/>
        <dbReference type="EC" id="2.3.1.180"/>
    </reaction>
</comment>
<gene>
    <name evidence="10" type="primary">fabH</name>
    <name evidence="13" type="ORF">K8W16_01945</name>
</gene>
<evidence type="ECO:0000256" key="4">
    <source>
        <dbReference type="ARBA" id="ARBA00022679"/>
    </source>
</evidence>
<keyword evidence="3 10" id="KW-0444">Lipid biosynthesis</keyword>
<dbReference type="CDD" id="cd00830">
    <property type="entry name" value="KAS_III"/>
    <property type="match status" value="1"/>
</dbReference>
<comment type="caution">
    <text evidence="13">The sequence shown here is derived from an EMBL/GenBank/DDBJ whole genome shotgun (WGS) entry which is preliminary data.</text>
</comment>
<dbReference type="EC" id="2.3.1.180" evidence="10"/>
<organism evidence="13 14">
    <name type="scientific">Mailhella massiliensis</name>
    <dbReference type="NCBI Taxonomy" id="1903261"/>
    <lineage>
        <taxon>Bacteria</taxon>
        <taxon>Pseudomonadati</taxon>
        <taxon>Thermodesulfobacteriota</taxon>
        <taxon>Desulfovibrionia</taxon>
        <taxon>Desulfovibrionales</taxon>
        <taxon>Desulfovibrionaceae</taxon>
        <taxon>Mailhella</taxon>
    </lineage>
</organism>
<comment type="domain">
    <text evidence="10">The last Arg residue of the ACP-binding site is essential for the weak association between ACP/AcpP and FabH.</text>
</comment>
<comment type="similarity">
    <text evidence="1 10">Belongs to the thiolase-like superfamily. FabH family.</text>
</comment>
<keyword evidence="2 10" id="KW-0963">Cytoplasm</keyword>
<feature type="active site" evidence="10">
    <location>
        <position position="121"/>
    </location>
</feature>
<evidence type="ECO:0000256" key="10">
    <source>
        <dbReference type="HAMAP-Rule" id="MF_01815"/>
    </source>
</evidence>
<dbReference type="InterPro" id="IPR004655">
    <property type="entry name" value="FabH"/>
</dbReference>
<dbReference type="EMBL" id="DYZA01000034">
    <property type="protein sequence ID" value="HJD96395.1"/>
    <property type="molecule type" value="Genomic_DNA"/>
</dbReference>